<name>A0A549YK77_9BACI</name>
<dbReference type="CDD" id="cd04622">
    <property type="entry name" value="CBS_pair_HRP1_like"/>
    <property type="match status" value="1"/>
</dbReference>
<feature type="domain" description="CBS" evidence="3">
    <location>
        <begin position="73"/>
        <end position="132"/>
    </location>
</feature>
<dbReference type="PANTHER" id="PTHR43080">
    <property type="entry name" value="CBS DOMAIN-CONTAINING PROTEIN CBSX3, MITOCHONDRIAL"/>
    <property type="match status" value="1"/>
</dbReference>
<evidence type="ECO:0000313" key="5">
    <source>
        <dbReference type="Proteomes" id="UP000319280"/>
    </source>
</evidence>
<organism evidence="4 5">
    <name type="scientific">Lentibacillus cibarius</name>
    <dbReference type="NCBI Taxonomy" id="2583219"/>
    <lineage>
        <taxon>Bacteria</taxon>
        <taxon>Bacillati</taxon>
        <taxon>Bacillota</taxon>
        <taxon>Bacilli</taxon>
        <taxon>Bacillales</taxon>
        <taxon>Bacillaceae</taxon>
        <taxon>Lentibacillus</taxon>
    </lineage>
</organism>
<dbReference type="RefSeq" id="WP_142791302.1">
    <property type="nucleotide sequence ID" value="NZ_VJMZ01000001.1"/>
</dbReference>
<dbReference type="InterPro" id="IPR051257">
    <property type="entry name" value="Diverse_CBS-Domain"/>
</dbReference>
<proteinExistence type="predicted"/>
<dbReference type="EMBL" id="VJMZ01000001">
    <property type="protein sequence ID" value="TRM12286.1"/>
    <property type="molecule type" value="Genomic_DNA"/>
</dbReference>
<reference evidence="4 5" key="1">
    <citation type="submission" date="2019-07" db="EMBL/GenBank/DDBJ databases">
        <title>Genomic analysis of Lentibacillus sp. NKC851-2.</title>
        <authorList>
            <person name="Oh Y.J."/>
        </authorList>
    </citation>
    <scope>NUCLEOTIDE SEQUENCE [LARGE SCALE GENOMIC DNA]</scope>
    <source>
        <strain evidence="4 5">NKC851-2</strain>
    </source>
</reference>
<comment type="caution">
    <text evidence="4">The sequence shown here is derived from an EMBL/GenBank/DDBJ whole genome shotgun (WGS) entry which is preliminary data.</text>
</comment>
<dbReference type="AlphaFoldDB" id="A0A549YK77"/>
<keyword evidence="5" id="KW-1185">Reference proteome</keyword>
<evidence type="ECO:0000313" key="4">
    <source>
        <dbReference type="EMBL" id="TRM12286.1"/>
    </source>
</evidence>
<dbReference type="Pfam" id="PF00571">
    <property type="entry name" value="CBS"/>
    <property type="match status" value="2"/>
</dbReference>
<dbReference type="SMART" id="SM00116">
    <property type="entry name" value="CBS"/>
    <property type="match status" value="2"/>
</dbReference>
<evidence type="ECO:0000259" key="3">
    <source>
        <dbReference type="PROSITE" id="PS51371"/>
    </source>
</evidence>
<dbReference type="PROSITE" id="PS51371">
    <property type="entry name" value="CBS"/>
    <property type="match status" value="2"/>
</dbReference>
<protein>
    <submittedName>
        <fullName evidence="4">CBS domain-containing protein</fullName>
    </submittedName>
</protein>
<feature type="domain" description="CBS" evidence="3">
    <location>
        <begin position="8"/>
        <end position="66"/>
    </location>
</feature>
<dbReference type="Gene3D" id="3.10.580.10">
    <property type="entry name" value="CBS-domain"/>
    <property type="match status" value="1"/>
</dbReference>
<dbReference type="InterPro" id="IPR000644">
    <property type="entry name" value="CBS_dom"/>
</dbReference>
<dbReference type="InterPro" id="IPR046342">
    <property type="entry name" value="CBS_dom_sf"/>
</dbReference>
<dbReference type="Proteomes" id="UP000319280">
    <property type="component" value="Unassembled WGS sequence"/>
</dbReference>
<evidence type="ECO:0000256" key="2">
    <source>
        <dbReference type="PROSITE-ProRule" id="PRU00703"/>
    </source>
</evidence>
<sequence>MKSLKDVMSTDITVCRKDDTLYDAATKMKEHNVGVIPVCDENKKLDGVITDRDLVLRGYAERKPDTEAVQQVMSEQLHCESPDTSVQTAASIMAQNQIRRLPVVENGKLAGIVSLGDLSLEDKSNEAAGNALEEISEQPGFH</sequence>
<evidence type="ECO:0000256" key="1">
    <source>
        <dbReference type="ARBA" id="ARBA00023122"/>
    </source>
</evidence>
<accession>A0A549YK77</accession>
<keyword evidence="1 2" id="KW-0129">CBS domain</keyword>
<dbReference type="SUPFAM" id="SSF54631">
    <property type="entry name" value="CBS-domain pair"/>
    <property type="match status" value="1"/>
</dbReference>
<dbReference type="PANTHER" id="PTHR43080:SF2">
    <property type="entry name" value="CBS DOMAIN-CONTAINING PROTEIN"/>
    <property type="match status" value="1"/>
</dbReference>
<gene>
    <name evidence="4" type="ORF">FH966_11655</name>
</gene>